<evidence type="ECO:0000313" key="9">
    <source>
        <dbReference type="EMBL" id="RMZ66826.1"/>
    </source>
</evidence>
<proteinExistence type="inferred from homology"/>
<evidence type="ECO:0000256" key="8">
    <source>
        <dbReference type="SAM" id="SignalP"/>
    </source>
</evidence>
<evidence type="ECO:0000256" key="6">
    <source>
        <dbReference type="SAM" id="Coils"/>
    </source>
</evidence>
<protein>
    <submittedName>
        <fullName evidence="9">O-methylsterigmatocystin oxidoreductase</fullName>
    </submittedName>
</protein>
<dbReference type="InterPro" id="IPR036396">
    <property type="entry name" value="Cyt_P450_sf"/>
</dbReference>
<feature type="compositionally biased region" description="Low complexity" evidence="7">
    <location>
        <begin position="592"/>
        <end position="602"/>
    </location>
</feature>
<dbReference type="Pfam" id="PF00067">
    <property type="entry name" value="p450"/>
    <property type="match status" value="1"/>
</dbReference>
<feature type="chain" id="PRO_5018123759" evidence="8">
    <location>
        <begin position="16"/>
        <end position="1051"/>
    </location>
</feature>
<keyword evidence="8" id="KW-0732">Signal</keyword>
<keyword evidence="3" id="KW-0560">Oxidoreductase</keyword>
<dbReference type="InterPro" id="IPR002401">
    <property type="entry name" value="Cyt_P450_E_grp-I"/>
</dbReference>
<dbReference type="Gene3D" id="1.10.630.10">
    <property type="entry name" value="Cytochrome P450"/>
    <property type="match status" value="1"/>
</dbReference>
<dbReference type="PRINTS" id="PR00463">
    <property type="entry name" value="EP450I"/>
</dbReference>
<keyword evidence="5" id="KW-0349">Heme</keyword>
<feature type="region of interest" description="Disordered" evidence="7">
    <location>
        <begin position="591"/>
        <end position="615"/>
    </location>
</feature>
<reference evidence="9 10" key="1">
    <citation type="journal article" date="2014" name="PLoS ONE">
        <title>De novo Genome Assembly of the Fungal Plant Pathogen Pyrenophora semeniperda.</title>
        <authorList>
            <person name="Soliai M.M."/>
            <person name="Meyer S.E."/>
            <person name="Udall J.A."/>
            <person name="Elzinga D.E."/>
            <person name="Hermansen R.A."/>
            <person name="Bodily P.M."/>
            <person name="Hart A.A."/>
            <person name="Coleman C.E."/>
        </authorList>
    </citation>
    <scope>NUCLEOTIDE SEQUENCE [LARGE SCALE GENOMIC DNA]</scope>
    <source>
        <strain evidence="9 10">CCB06</strain>
        <tissue evidence="9">Mycelium</tissue>
    </source>
</reference>
<evidence type="ECO:0000313" key="10">
    <source>
        <dbReference type="Proteomes" id="UP000265663"/>
    </source>
</evidence>
<dbReference type="SUPFAM" id="SSF48264">
    <property type="entry name" value="Cytochrome P450"/>
    <property type="match status" value="1"/>
</dbReference>
<dbReference type="AlphaFoldDB" id="A0A3M7LXC9"/>
<keyword evidence="6" id="KW-0175">Coiled coil</keyword>
<feature type="binding site" description="axial binding residue" evidence="5">
    <location>
        <position position="467"/>
    </location>
    <ligand>
        <name>heme</name>
        <dbReference type="ChEBI" id="CHEBI:30413"/>
    </ligand>
    <ligandPart>
        <name>Fe</name>
        <dbReference type="ChEBI" id="CHEBI:18248"/>
    </ligandPart>
</feature>
<name>A0A3M7LXC9_9PLEO</name>
<comment type="similarity">
    <text evidence="1">Belongs to the cytochrome P450 family.</text>
</comment>
<dbReference type="PANTHER" id="PTHR46300">
    <property type="entry name" value="P450, PUTATIVE (EUROFUNG)-RELATED-RELATED"/>
    <property type="match status" value="1"/>
</dbReference>
<feature type="coiled-coil region" evidence="6">
    <location>
        <begin position="712"/>
        <end position="739"/>
    </location>
</feature>
<dbReference type="Proteomes" id="UP000265663">
    <property type="component" value="Unassembled WGS sequence"/>
</dbReference>
<keyword evidence="4 5" id="KW-0408">Iron</keyword>
<dbReference type="GO" id="GO:0005506">
    <property type="term" value="F:iron ion binding"/>
    <property type="evidence" value="ECO:0007669"/>
    <property type="project" value="InterPro"/>
</dbReference>
<dbReference type="InterPro" id="IPR001128">
    <property type="entry name" value="Cyt_P450"/>
</dbReference>
<keyword evidence="2 5" id="KW-0479">Metal-binding</keyword>
<dbReference type="GO" id="GO:0004497">
    <property type="term" value="F:monooxygenase activity"/>
    <property type="evidence" value="ECO:0007669"/>
    <property type="project" value="InterPro"/>
</dbReference>
<dbReference type="EMBL" id="KE747809">
    <property type="protein sequence ID" value="RMZ66826.1"/>
    <property type="molecule type" value="Genomic_DNA"/>
</dbReference>
<keyword evidence="10" id="KW-1185">Reference proteome</keyword>
<feature type="compositionally biased region" description="Polar residues" evidence="7">
    <location>
        <begin position="603"/>
        <end position="615"/>
    </location>
</feature>
<evidence type="ECO:0000256" key="7">
    <source>
        <dbReference type="SAM" id="MobiDB-lite"/>
    </source>
</evidence>
<sequence>MWVVLPLCCLESTGASLPTSPPHMYSLALVTLLLAILVIYTRYKHKPPPGTKAAPGPAGLPVLGNAHQLGHQPHQQITKWAREYGEVYKIRLGWNDWYMICSPDACKEILDKQSACTSSRAPLPVAGDALSGGMRFLFMEYGPEWRKLRSISHKLLTPAVSATFKPSQEFEAKILLEEILRGANAERGNEVSYMAIRRYTVSVIMTSTYGKRIPKWDCAEVHGIYDIMNDFSTIAKPGTYLADTLPFLGKLPPQLQWWHKDVKPYFDKQANLWMSFWSTLKTQIETKQAPECFVKQFIESGYKEQGISELQAAFLAGSMIEAGSETTSAVLNTAILYLSANPNARKRAVEEIQKVTTSSRSPTFDDEPMLPYIRAIVKETLRLRPVTNIGTPHYTTAPVTYKDIHIPAKSIICLQQYPIHYDPTLFSDPQRFKPERFINYPHGSGHYAAGPAADRDHWAFGAGRRICSGVHLAENSMFVVLAKLLWAFDILPPLDAQGKEIKVDTSDMAFDSVGSTTMAKPYRVRWAVRSEEIRETILREAAEARRDGYVLRGMRELEVESENSDFPSSGSGSSFSPVDYRTLHKVLCDTGSSSPLSPQPLSIANSPSPQALDSGANESIISNYEVELPHDMEQFDDANEHNDGYRDEKDGMEQSDTGDDTLDTREKGNCTTEYVMSLPGATVPSLPVPDFGSFYGNDELTSNKRKDLDVHLFALKMNLAHLEDRLTDKKRKVLQELEEVRGLVDTSATLQDVFGYCMPSHQKNIDPFSTTLEEANEVSNKADNLHRSRAPYNRRRPVSDAGFSRSTPFDLFQYFNDMPFEVSLPATMRNISYSPVIANCKDTENSSPKRRRKASSPEEISKLAHEAMVDEKEAQEEKLLKDLDQYRDFDLAPIEPIMESEAAGDLIICGTPNRAKGVDCRNDPIPMSALSSEHAVPKVRDFVVISPHVRAVADEEIDAACLARPCAPTPASRRPRLPVEQDAEDDLDIEDWAIEFERENKDDVVQSHEPTFITVIGMLPAAMFWGTMAPVVKLGNNAVDTLVEKLTGLKF</sequence>
<evidence type="ECO:0000256" key="3">
    <source>
        <dbReference type="ARBA" id="ARBA00023002"/>
    </source>
</evidence>
<feature type="compositionally biased region" description="Basic and acidic residues" evidence="7">
    <location>
        <begin position="635"/>
        <end position="652"/>
    </location>
</feature>
<evidence type="ECO:0000256" key="2">
    <source>
        <dbReference type="ARBA" id="ARBA00022723"/>
    </source>
</evidence>
<comment type="cofactor">
    <cofactor evidence="5">
        <name>heme</name>
        <dbReference type="ChEBI" id="CHEBI:30413"/>
    </cofactor>
</comment>
<evidence type="ECO:0000256" key="4">
    <source>
        <dbReference type="ARBA" id="ARBA00023004"/>
    </source>
</evidence>
<dbReference type="PRINTS" id="PR00385">
    <property type="entry name" value="P450"/>
</dbReference>
<accession>A0A3M7LXC9</accession>
<feature type="signal peptide" evidence="8">
    <location>
        <begin position="1"/>
        <end position="15"/>
    </location>
</feature>
<dbReference type="GO" id="GO:0020037">
    <property type="term" value="F:heme binding"/>
    <property type="evidence" value="ECO:0007669"/>
    <property type="project" value="InterPro"/>
</dbReference>
<feature type="region of interest" description="Disordered" evidence="7">
    <location>
        <begin position="839"/>
        <end position="860"/>
    </location>
</feature>
<evidence type="ECO:0000256" key="5">
    <source>
        <dbReference type="PIRSR" id="PIRSR602401-1"/>
    </source>
</evidence>
<feature type="region of interest" description="Disordered" evidence="7">
    <location>
        <begin position="635"/>
        <end position="667"/>
    </location>
</feature>
<dbReference type="OrthoDB" id="1103324at2759"/>
<dbReference type="CDD" id="cd11065">
    <property type="entry name" value="CYP64-like"/>
    <property type="match status" value="1"/>
</dbReference>
<gene>
    <name evidence="9" type="ORF">GMOD_00002196</name>
</gene>
<dbReference type="GO" id="GO:0016705">
    <property type="term" value="F:oxidoreductase activity, acting on paired donors, with incorporation or reduction of molecular oxygen"/>
    <property type="evidence" value="ECO:0007669"/>
    <property type="project" value="InterPro"/>
</dbReference>
<organism evidence="9 10">
    <name type="scientific">Pyrenophora seminiperda CCB06</name>
    <dbReference type="NCBI Taxonomy" id="1302712"/>
    <lineage>
        <taxon>Eukaryota</taxon>
        <taxon>Fungi</taxon>
        <taxon>Dikarya</taxon>
        <taxon>Ascomycota</taxon>
        <taxon>Pezizomycotina</taxon>
        <taxon>Dothideomycetes</taxon>
        <taxon>Pleosporomycetidae</taxon>
        <taxon>Pleosporales</taxon>
        <taxon>Pleosporineae</taxon>
        <taxon>Pleosporaceae</taxon>
        <taxon>Pyrenophora</taxon>
    </lineage>
</organism>
<evidence type="ECO:0000256" key="1">
    <source>
        <dbReference type="ARBA" id="ARBA00010617"/>
    </source>
</evidence>
<dbReference type="PANTHER" id="PTHR46300:SF11">
    <property type="entry name" value="OXIDOREDUCTASE, PUTATIVE-RELATED"/>
    <property type="match status" value="1"/>
</dbReference>
<dbReference type="InterPro" id="IPR050364">
    <property type="entry name" value="Cytochrome_P450_fung"/>
</dbReference>